<evidence type="ECO:0000259" key="2">
    <source>
        <dbReference type="Pfam" id="PF00089"/>
    </source>
</evidence>
<dbReference type="GO" id="GO:0006508">
    <property type="term" value="P:proteolysis"/>
    <property type="evidence" value="ECO:0007669"/>
    <property type="project" value="InterPro"/>
</dbReference>
<feature type="domain" description="Peptidase S1" evidence="2">
    <location>
        <begin position="56"/>
        <end position="186"/>
    </location>
</feature>
<dbReference type="Proteomes" id="UP000193487">
    <property type="component" value="Unassembled WGS sequence"/>
</dbReference>
<feature type="signal peptide" evidence="1">
    <location>
        <begin position="1"/>
        <end position="17"/>
    </location>
</feature>
<keyword evidence="4" id="KW-1185">Reference proteome</keyword>
<evidence type="ECO:0000313" key="4">
    <source>
        <dbReference type="Proteomes" id="UP000193487"/>
    </source>
</evidence>
<protein>
    <recommendedName>
        <fullName evidence="2">Peptidase S1 domain-containing protein</fullName>
    </recommendedName>
</protein>
<organism evidence="3 4">
    <name type="scientific">Mycobacterium kyorinense</name>
    <dbReference type="NCBI Taxonomy" id="487514"/>
    <lineage>
        <taxon>Bacteria</taxon>
        <taxon>Bacillati</taxon>
        <taxon>Actinomycetota</taxon>
        <taxon>Actinomycetes</taxon>
        <taxon>Mycobacteriales</taxon>
        <taxon>Mycobacteriaceae</taxon>
        <taxon>Mycobacterium</taxon>
    </lineage>
</organism>
<dbReference type="InterPro" id="IPR001254">
    <property type="entry name" value="Trypsin_dom"/>
</dbReference>
<dbReference type="Gene3D" id="2.40.10.10">
    <property type="entry name" value="Trypsin-like serine proteases"/>
    <property type="match status" value="2"/>
</dbReference>
<evidence type="ECO:0000256" key="1">
    <source>
        <dbReference type="SAM" id="SignalP"/>
    </source>
</evidence>
<comment type="caution">
    <text evidence="3">The sequence shown here is derived from an EMBL/GenBank/DDBJ whole genome shotgun (WGS) entry which is preliminary data.</text>
</comment>
<dbReference type="InterPro" id="IPR043504">
    <property type="entry name" value="Peptidase_S1_PA_chymotrypsin"/>
</dbReference>
<feature type="chain" id="PRO_5012145849" description="Peptidase S1 domain-containing protein" evidence="1">
    <location>
        <begin position="18"/>
        <end position="212"/>
    </location>
</feature>
<dbReference type="OrthoDB" id="4773429at2"/>
<accession>A0A1X1Y9D0</accession>
<dbReference type="SUPFAM" id="SSF50494">
    <property type="entry name" value="Trypsin-like serine proteases"/>
    <property type="match status" value="1"/>
</dbReference>
<proteinExistence type="predicted"/>
<sequence>MAAFLVSLLSTSVSAAAASTPALTPGSTLRMWDADDASSAVCTAGFVARNRRGTAVLLDAGHCDRGGDVTMRAGSGGRQVPVGGFVVTEYAGNDDKDTDIGVVRLSKDIPLHADIAGTIPVTGALPYVVPGQTLCKIGAVTGRSCGRVIDASPTKVKFAAAIAPGDSGGPVFGLKDDGTAVAVGITIRSTDDGLTVAELIGPWLQRWNLTID</sequence>
<keyword evidence="1" id="KW-0732">Signal</keyword>
<dbReference type="EMBL" id="LQPE01000039">
    <property type="protein sequence ID" value="ORW07733.1"/>
    <property type="molecule type" value="Genomic_DNA"/>
</dbReference>
<gene>
    <name evidence="3" type="ORF">AWC14_24465</name>
</gene>
<dbReference type="InterPro" id="IPR009003">
    <property type="entry name" value="Peptidase_S1_PA"/>
</dbReference>
<dbReference type="Pfam" id="PF00089">
    <property type="entry name" value="Trypsin"/>
    <property type="match status" value="1"/>
</dbReference>
<dbReference type="GO" id="GO:0004252">
    <property type="term" value="F:serine-type endopeptidase activity"/>
    <property type="evidence" value="ECO:0007669"/>
    <property type="project" value="InterPro"/>
</dbReference>
<dbReference type="AlphaFoldDB" id="A0A1X1Y9D0"/>
<reference evidence="3 4" key="1">
    <citation type="submission" date="2016-01" db="EMBL/GenBank/DDBJ databases">
        <title>The new phylogeny of the genus Mycobacterium.</title>
        <authorList>
            <person name="Tarcisio F."/>
            <person name="Conor M."/>
            <person name="Antonella G."/>
            <person name="Elisabetta G."/>
            <person name="Giulia F.S."/>
            <person name="Sara T."/>
            <person name="Anna F."/>
            <person name="Clotilde B."/>
            <person name="Roberto B."/>
            <person name="Veronica D.S."/>
            <person name="Fabio R."/>
            <person name="Monica P."/>
            <person name="Olivier J."/>
            <person name="Enrico T."/>
            <person name="Nicola S."/>
        </authorList>
    </citation>
    <scope>NUCLEOTIDE SEQUENCE [LARGE SCALE GENOMIC DNA]</scope>
    <source>
        <strain evidence="3 4">DSM 45166</strain>
    </source>
</reference>
<name>A0A1X1Y9D0_9MYCO</name>
<dbReference type="RefSeq" id="WP_083071756.1">
    <property type="nucleotide sequence ID" value="NZ_LQPE01000039.1"/>
</dbReference>
<evidence type="ECO:0000313" key="3">
    <source>
        <dbReference type="EMBL" id="ORW07733.1"/>
    </source>
</evidence>